<keyword evidence="2" id="KW-0472">Membrane</keyword>
<evidence type="ECO:0000313" key="3">
    <source>
        <dbReference type="Proteomes" id="UP000694888"/>
    </source>
</evidence>
<name>A0ABM0K6T3_APLCA</name>
<dbReference type="GeneID" id="101852281"/>
<feature type="compositionally biased region" description="Basic and acidic residues" evidence="1">
    <location>
        <begin position="214"/>
        <end position="232"/>
    </location>
</feature>
<feature type="transmembrane region" description="Helical" evidence="2">
    <location>
        <begin position="162"/>
        <end position="186"/>
    </location>
</feature>
<feature type="region of interest" description="Disordered" evidence="1">
    <location>
        <begin position="197"/>
        <end position="232"/>
    </location>
</feature>
<accession>A0ABM0K6T3</accession>
<evidence type="ECO:0000256" key="2">
    <source>
        <dbReference type="SAM" id="Phobius"/>
    </source>
</evidence>
<keyword evidence="2" id="KW-0812">Transmembrane</keyword>
<evidence type="ECO:0000313" key="4">
    <source>
        <dbReference type="RefSeq" id="XP_005110091.2"/>
    </source>
</evidence>
<evidence type="ECO:0000256" key="1">
    <source>
        <dbReference type="SAM" id="MobiDB-lite"/>
    </source>
</evidence>
<reference evidence="4" key="1">
    <citation type="submission" date="2025-08" db="UniProtKB">
        <authorList>
            <consortium name="RefSeq"/>
        </authorList>
    </citation>
    <scope>IDENTIFICATION</scope>
</reference>
<gene>
    <name evidence="4" type="primary">LOC101852281</name>
</gene>
<organism evidence="3 4">
    <name type="scientific">Aplysia californica</name>
    <name type="common">California sea hare</name>
    <dbReference type="NCBI Taxonomy" id="6500"/>
    <lineage>
        <taxon>Eukaryota</taxon>
        <taxon>Metazoa</taxon>
        <taxon>Spiralia</taxon>
        <taxon>Lophotrochozoa</taxon>
        <taxon>Mollusca</taxon>
        <taxon>Gastropoda</taxon>
        <taxon>Heterobranchia</taxon>
        <taxon>Euthyneura</taxon>
        <taxon>Tectipleura</taxon>
        <taxon>Aplysiida</taxon>
        <taxon>Aplysioidea</taxon>
        <taxon>Aplysiidae</taxon>
        <taxon>Aplysia</taxon>
    </lineage>
</organism>
<sequence length="232" mass="26534">MPAPPDLLAHVGNMTGAVHYFTGHSSPHRSLWSLIQGNVNSIVSQSVSKASYHLSSATKLMGGFRRRLQEHLQERLAKVLYQPNVNNSAEIHHDVELVVDESMQDVNMTKNSTFREDLVRELDSDIEVNAFNTAFLESAGDSGHSQDNLDFFHKMPIKDETLFVVLVCMGVIIPIILITLFAIFFYKRRRNNKERRQEMLLKDQPEFSMDEYPTDSRNDEEVPDLDLKSLRT</sequence>
<dbReference type="Proteomes" id="UP000694888">
    <property type="component" value="Unplaced"/>
</dbReference>
<protein>
    <submittedName>
        <fullName evidence="4">Uncharacterized protein LOC101852281</fullName>
    </submittedName>
</protein>
<keyword evidence="3" id="KW-1185">Reference proteome</keyword>
<keyword evidence="2" id="KW-1133">Transmembrane helix</keyword>
<proteinExistence type="predicted"/>
<dbReference type="RefSeq" id="XP_005110091.2">
    <property type="nucleotide sequence ID" value="XM_005110034.3"/>
</dbReference>